<comment type="caution">
    <text evidence="1">The sequence shown here is derived from an EMBL/GenBank/DDBJ whole genome shotgun (WGS) entry which is preliminary data.</text>
</comment>
<dbReference type="Proteomes" id="UP001166286">
    <property type="component" value="Unassembled WGS sequence"/>
</dbReference>
<dbReference type="AlphaFoldDB" id="A0AA39R4K1"/>
<protein>
    <submittedName>
        <fullName evidence="1">Uncharacterized protein</fullName>
    </submittedName>
</protein>
<evidence type="ECO:0000313" key="2">
    <source>
        <dbReference type="Proteomes" id="UP001166286"/>
    </source>
</evidence>
<keyword evidence="2" id="KW-1185">Reference proteome</keyword>
<sequence>MTLSENLSLPLSQVDESSRKPTFIVLRKDADYLHSCKAFQAIRSSLGTRYDDRFCNQHRPTSEEHEETWLLQRDITYAMILPVLAIYQYATRLAISMLGDRNIFDLELVFQGEARGAFSWLQCFFTDEKEWCSSRGCPACMVDYVLQAEPTLRIVLTACRLYELLRRASEKPTQFPVFAFWVSSLRRALDDDPYWGPGFWDDLVPRAISLENGIHQMVRQCMEFENMKIPKGQSGNGVRKTSNSFHVKLPTVGVTVSPTRLGVYKSDGKRVRSVSEECCWMHNVVVSCWTTLLADAANVAPSDAEAFHEALRDSDP</sequence>
<gene>
    <name evidence="1" type="ORF">JMJ35_003307</name>
</gene>
<reference evidence="1" key="1">
    <citation type="submission" date="2023-03" db="EMBL/GenBank/DDBJ databases">
        <title>Complete genome of Cladonia borealis.</title>
        <authorList>
            <person name="Park H."/>
        </authorList>
    </citation>
    <scope>NUCLEOTIDE SEQUENCE</scope>
    <source>
        <strain evidence="1">ANT050790</strain>
    </source>
</reference>
<name>A0AA39R4K1_9LECA</name>
<dbReference type="EMBL" id="JAFEKC020000005">
    <property type="protein sequence ID" value="KAK0514690.1"/>
    <property type="molecule type" value="Genomic_DNA"/>
</dbReference>
<evidence type="ECO:0000313" key="1">
    <source>
        <dbReference type="EMBL" id="KAK0514690.1"/>
    </source>
</evidence>
<proteinExistence type="predicted"/>
<organism evidence="1 2">
    <name type="scientific">Cladonia borealis</name>
    <dbReference type="NCBI Taxonomy" id="184061"/>
    <lineage>
        <taxon>Eukaryota</taxon>
        <taxon>Fungi</taxon>
        <taxon>Dikarya</taxon>
        <taxon>Ascomycota</taxon>
        <taxon>Pezizomycotina</taxon>
        <taxon>Lecanoromycetes</taxon>
        <taxon>OSLEUM clade</taxon>
        <taxon>Lecanoromycetidae</taxon>
        <taxon>Lecanorales</taxon>
        <taxon>Lecanorineae</taxon>
        <taxon>Cladoniaceae</taxon>
        <taxon>Cladonia</taxon>
    </lineage>
</organism>
<accession>A0AA39R4K1</accession>